<dbReference type="Proteomes" id="UP000515164">
    <property type="component" value="Unplaced"/>
</dbReference>
<name>A0A6P8MUM0_9HYME</name>
<organism evidence="1 2">
    <name type="scientific">Bombus bifarius</name>
    <dbReference type="NCBI Taxonomy" id="103933"/>
    <lineage>
        <taxon>Eukaryota</taxon>
        <taxon>Metazoa</taxon>
        <taxon>Ecdysozoa</taxon>
        <taxon>Arthropoda</taxon>
        <taxon>Hexapoda</taxon>
        <taxon>Insecta</taxon>
        <taxon>Pterygota</taxon>
        <taxon>Neoptera</taxon>
        <taxon>Endopterygota</taxon>
        <taxon>Hymenoptera</taxon>
        <taxon>Apocrita</taxon>
        <taxon>Aculeata</taxon>
        <taxon>Apoidea</taxon>
        <taxon>Anthophila</taxon>
        <taxon>Apidae</taxon>
        <taxon>Bombus</taxon>
        <taxon>Pyrobombus</taxon>
    </lineage>
</organism>
<dbReference type="RefSeq" id="XP_033312123.1">
    <property type="nucleotide sequence ID" value="XM_033456232.1"/>
</dbReference>
<gene>
    <name evidence="2" type="primary">LOC117211912</name>
</gene>
<evidence type="ECO:0000313" key="1">
    <source>
        <dbReference type="Proteomes" id="UP000515164"/>
    </source>
</evidence>
<dbReference type="GeneID" id="117211912"/>
<dbReference type="AlphaFoldDB" id="A0A6P8MUM0"/>
<reference evidence="2" key="1">
    <citation type="submission" date="2025-08" db="UniProtKB">
        <authorList>
            <consortium name="RefSeq"/>
        </authorList>
    </citation>
    <scope>IDENTIFICATION</scope>
    <source>
        <tissue evidence="2">Muscle</tissue>
    </source>
</reference>
<accession>A0A6P8MUM0</accession>
<dbReference type="KEGG" id="bbif:117211912"/>
<evidence type="ECO:0000313" key="2">
    <source>
        <dbReference type="RefSeq" id="XP_033312123.1"/>
    </source>
</evidence>
<protein>
    <submittedName>
        <fullName evidence="2">Uncharacterized protein LOC117211912</fullName>
    </submittedName>
</protein>
<sequence>MIRQIESPLTGNFMASNVNYRRGISCNLNDIMDSKELSRRTKVHGQTPKTLRIVTNAPWYISNQTLHERLKIPSIEHVIGLDAVKYENRNTSHGEGIPVLRMQEDDTFGCCARFH</sequence>
<keyword evidence="1" id="KW-1185">Reference proteome</keyword>
<proteinExistence type="predicted"/>